<protein>
    <submittedName>
        <fullName evidence="1">Uncharacterized protein</fullName>
    </submittedName>
</protein>
<evidence type="ECO:0000313" key="2">
    <source>
        <dbReference type="Proteomes" id="UP001147747"/>
    </source>
</evidence>
<reference evidence="1" key="1">
    <citation type="submission" date="2022-12" db="EMBL/GenBank/DDBJ databases">
        <authorList>
            <person name="Petersen C."/>
        </authorList>
    </citation>
    <scope>NUCLEOTIDE SEQUENCE</scope>
    <source>
        <strain evidence="1">IBT 29677</strain>
    </source>
</reference>
<proteinExistence type="predicted"/>
<dbReference type="Proteomes" id="UP001147747">
    <property type="component" value="Unassembled WGS sequence"/>
</dbReference>
<dbReference type="AlphaFoldDB" id="A0A9W9W3P6"/>
<dbReference type="GeneID" id="81369874"/>
<name>A0A9W9W3P6_9EURO</name>
<dbReference type="EMBL" id="JAPZBU010000006">
    <property type="protein sequence ID" value="KAJ5398144.1"/>
    <property type="molecule type" value="Genomic_DNA"/>
</dbReference>
<organism evidence="1 2">
    <name type="scientific">Penicillium cosmopolitanum</name>
    <dbReference type="NCBI Taxonomy" id="1131564"/>
    <lineage>
        <taxon>Eukaryota</taxon>
        <taxon>Fungi</taxon>
        <taxon>Dikarya</taxon>
        <taxon>Ascomycota</taxon>
        <taxon>Pezizomycotina</taxon>
        <taxon>Eurotiomycetes</taxon>
        <taxon>Eurotiomycetidae</taxon>
        <taxon>Eurotiales</taxon>
        <taxon>Aspergillaceae</taxon>
        <taxon>Penicillium</taxon>
    </lineage>
</organism>
<sequence>MCLSICSFHFTLSEGFPGPLRYRHSQDDGVCAIVLAVLNGYEYCRFTPQCSSYAARNYR</sequence>
<keyword evidence="2" id="KW-1185">Reference proteome</keyword>
<gene>
    <name evidence="1" type="ORF">N7509_006257</name>
</gene>
<dbReference type="RefSeq" id="XP_056490196.1">
    <property type="nucleotide sequence ID" value="XM_056630894.1"/>
</dbReference>
<evidence type="ECO:0000313" key="1">
    <source>
        <dbReference type="EMBL" id="KAJ5398144.1"/>
    </source>
</evidence>
<comment type="caution">
    <text evidence="1">The sequence shown here is derived from an EMBL/GenBank/DDBJ whole genome shotgun (WGS) entry which is preliminary data.</text>
</comment>
<reference evidence="1" key="2">
    <citation type="journal article" date="2023" name="IMA Fungus">
        <title>Comparative genomic study of the Penicillium genus elucidates a diverse pangenome and 15 lateral gene transfer events.</title>
        <authorList>
            <person name="Petersen C."/>
            <person name="Sorensen T."/>
            <person name="Nielsen M.R."/>
            <person name="Sondergaard T.E."/>
            <person name="Sorensen J.L."/>
            <person name="Fitzpatrick D.A."/>
            <person name="Frisvad J.C."/>
            <person name="Nielsen K.L."/>
        </authorList>
    </citation>
    <scope>NUCLEOTIDE SEQUENCE</scope>
    <source>
        <strain evidence="1">IBT 29677</strain>
    </source>
</reference>
<accession>A0A9W9W3P6</accession>